<dbReference type="Pfam" id="PF03592">
    <property type="entry name" value="Terminase_2"/>
    <property type="match status" value="1"/>
</dbReference>
<dbReference type="GO" id="GO:0051276">
    <property type="term" value="P:chromosome organization"/>
    <property type="evidence" value="ECO:0007669"/>
    <property type="project" value="InterPro"/>
</dbReference>
<comment type="caution">
    <text evidence="1">The sequence shown here is derived from an EMBL/GenBank/DDBJ whole genome shotgun (WGS) entry which is preliminary data.</text>
</comment>
<sequence length="129" mass="14965">MLTTKQRRFVESYSGNASEAARLAGYAPRWADRQAHTLIEKNREIREAIQKREEQRRSELIADRTRRQMFWSRIMNDESESMATRLRASELLAKSEGDFLDRVRLDGNFDVAMGLACLLQEVSLVDRDG</sequence>
<proteinExistence type="predicted"/>
<dbReference type="EMBL" id="VSSQ01019041">
    <property type="protein sequence ID" value="MPM62775.1"/>
    <property type="molecule type" value="Genomic_DNA"/>
</dbReference>
<dbReference type="InterPro" id="IPR038713">
    <property type="entry name" value="Terminase_Gp1_N_sf"/>
</dbReference>
<dbReference type="AlphaFoldDB" id="A0A645BBE7"/>
<evidence type="ECO:0000313" key="1">
    <source>
        <dbReference type="EMBL" id="MPM62775.1"/>
    </source>
</evidence>
<protein>
    <recommendedName>
        <fullName evidence="2">Terminase small subunit</fullName>
    </recommendedName>
</protein>
<accession>A0A645BBE7</accession>
<reference evidence="1" key="1">
    <citation type="submission" date="2019-08" db="EMBL/GenBank/DDBJ databases">
        <authorList>
            <person name="Kucharzyk K."/>
            <person name="Murdoch R.W."/>
            <person name="Higgins S."/>
            <person name="Loffler F."/>
        </authorList>
    </citation>
    <scope>NUCLEOTIDE SEQUENCE</scope>
</reference>
<dbReference type="InterPro" id="IPR005335">
    <property type="entry name" value="Terminase_ssu"/>
</dbReference>
<gene>
    <name evidence="1" type="ORF">SDC9_109653</name>
</gene>
<name>A0A645BBE7_9ZZZZ</name>
<evidence type="ECO:0008006" key="2">
    <source>
        <dbReference type="Google" id="ProtNLM"/>
    </source>
</evidence>
<organism evidence="1">
    <name type="scientific">bioreactor metagenome</name>
    <dbReference type="NCBI Taxonomy" id="1076179"/>
    <lineage>
        <taxon>unclassified sequences</taxon>
        <taxon>metagenomes</taxon>
        <taxon>ecological metagenomes</taxon>
    </lineage>
</organism>
<dbReference type="Gene3D" id="1.10.10.1400">
    <property type="entry name" value="Terminase, small subunit, N-terminal DNA-binding domain, HTH motif"/>
    <property type="match status" value="1"/>
</dbReference>